<dbReference type="InterPro" id="IPR005161">
    <property type="entry name" value="Ku_N"/>
</dbReference>
<evidence type="ECO:0000313" key="16">
    <source>
        <dbReference type="Proteomes" id="UP000218231"/>
    </source>
</evidence>
<evidence type="ECO:0000256" key="9">
    <source>
        <dbReference type="ARBA" id="ARBA00023172"/>
    </source>
</evidence>
<keyword evidence="4" id="KW-0227">DNA damage</keyword>
<keyword evidence="16" id="KW-1185">Reference proteome</keyword>
<name>A0A2A2LW60_9BILA</name>
<dbReference type="GO" id="GO:0016787">
    <property type="term" value="F:hydrolase activity"/>
    <property type="evidence" value="ECO:0007669"/>
    <property type="project" value="UniProtKB-KW"/>
</dbReference>
<dbReference type="STRING" id="2018661.A0A2A2LW60"/>
<dbReference type="SUPFAM" id="SSF100939">
    <property type="entry name" value="SPOC domain-like"/>
    <property type="match status" value="1"/>
</dbReference>
<organism evidence="15 16">
    <name type="scientific">Diploscapter pachys</name>
    <dbReference type="NCBI Taxonomy" id="2018661"/>
    <lineage>
        <taxon>Eukaryota</taxon>
        <taxon>Metazoa</taxon>
        <taxon>Ecdysozoa</taxon>
        <taxon>Nematoda</taxon>
        <taxon>Chromadorea</taxon>
        <taxon>Rhabditida</taxon>
        <taxon>Rhabditina</taxon>
        <taxon>Rhabditomorpha</taxon>
        <taxon>Rhabditoidea</taxon>
        <taxon>Rhabditidae</taxon>
        <taxon>Diploscapter</taxon>
    </lineage>
</organism>
<feature type="signal peptide" evidence="13">
    <location>
        <begin position="1"/>
        <end position="20"/>
    </location>
</feature>
<proteinExistence type="inferred from homology"/>
<reference evidence="15 16" key="1">
    <citation type="journal article" date="2017" name="Curr. Biol.">
        <title>Genome architecture and evolution of a unichromosomal asexual nematode.</title>
        <authorList>
            <person name="Fradin H."/>
            <person name="Zegar C."/>
            <person name="Gutwein M."/>
            <person name="Lucas J."/>
            <person name="Kovtun M."/>
            <person name="Corcoran D."/>
            <person name="Baugh L.R."/>
            <person name="Kiontke K."/>
            <person name="Gunsalus K."/>
            <person name="Fitch D.H."/>
            <person name="Piano F."/>
        </authorList>
    </citation>
    <scope>NUCLEOTIDE SEQUENCE [LARGE SCALE GENOMIC DNA]</scope>
    <source>
        <strain evidence="15">PF1309</strain>
    </source>
</reference>
<evidence type="ECO:0000256" key="13">
    <source>
        <dbReference type="SAM" id="SignalP"/>
    </source>
</evidence>
<feature type="chain" id="PRO_5013399198" description="Ku domain-containing protein" evidence="13">
    <location>
        <begin position="21"/>
        <end position="774"/>
    </location>
</feature>
<keyword evidence="7" id="KW-0067">ATP-binding</keyword>
<dbReference type="GO" id="GO:0006310">
    <property type="term" value="P:DNA recombination"/>
    <property type="evidence" value="ECO:0007669"/>
    <property type="project" value="UniProtKB-KW"/>
</dbReference>
<comment type="caution">
    <text evidence="15">The sequence shown here is derived from an EMBL/GenBank/DDBJ whole genome shotgun (WGS) entry which is preliminary data.</text>
</comment>
<dbReference type="PANTHER" id="PTHR12604:SF2">
    <property type="entry name" value="X-RAY REPAIR CROSS-COMPLEMENTING PROTEIN 6"/>
    <property type="match status" value="1"/>
</dbReference>
<dbReference type="GO" id="GO:0006303">
    <property type="term" value="P:double-strand break repair via nonhomologous end joining"/>
    <property type="evidence" value="ECO:0007669"/>
    <property type="project" value="InterPro"/>
</dbReference>
<dbReference type="Gene3D" id="4.10.970.10">
    <property type="entry name" value="Ku70, bridge and pillars"/>
    <property type="match status" value="1"/>
</dbReference>
<accession>A0A2A2LW60</accession>
<evidence type="ECO:0000256" key="4">
    <source>
        <dbReference type="ARBA" id="ARBA00022763"/>
    </source>
</evidence>
<dbReference type="SUPFAM" id="SSF53300">
    <property type="entry name" value="vWA-like"/>
    <property type="match status" value="1"/>
</dbReference>
<dbReference type="InterPro" id="IPR006164">
    <property type="entry name" value="DNA_bd_Ku70/Ku80"/>
</dbReference>
<keyword evidence="11" id="KW-0539">Nucleus</keyword>
<keyword evidence="13" id="KW-0732">Signal</keyword>
<evidence type="ECO:0000256" key="1">
    <source>
        <dbReference type="ARBA" id="ARBA00004123"/>
    </source>
</evidence>
<keyword evidence="6" id="KW-0347">Helicase</keyword>
<evidence type="ECO:0000256" key="8">
    <source>
        <dbReference type="ARBA" id="ARBA00023125"/>
    </source>
</evidence>
<evidence type="ECO:0000256" key="2">
    <source>
        <dbReference type="ARBA" id="ARBA00005240"/>
    </source>
</evidence>
<feature type="region of interest" description="Disordered" evidence="12">
    <location>
        <begin position="671"/>
        <end position="707"/>
    </location>
</feature>
<dbReference type="InterPro" id="IPR027388">
    <property type="entry name" value="Ku70_bridge/pillars_dom_sf"/>
</dbReference>
<evidence type="ECO:0000256" key="6">
    <source>
        <dbReference type="ARBA" id="ARBA00022806"/>
    </source>
</evidence>
<dbReference type="GO" id="GO:0043564">
    <property type="term" value="C:Ku70:Ku80 complex"/>
    <property type="evidence" value="ECO:0007669"/>
    <property type="project" value="InterPro"/>
</dbReference>
<dbReference type="InterPro" id="IPR036465">
    <property type="entry name" value="vWFA_dom_sf"/>
</dbReference>
<keyword evidence="3" id="KW-0547">Nucleotide-binding</keyword>
<feature type="compositionally biased region" description="Low complexity" evidence="12">
    <location>
        <begin position="682"/>
        <end position="692"/>
    </location>
</feature>
<keyword evidence="5" id="KW-0378">Hydrolase</keyword>
<evidence type="ECO:0000256" key="5">
    <source>
        <dbReference type="ARBA" id="ARBA00022801"/>
    </source>
</evidence>
<dbReference type="GO" id="GO:0005524">
    <property type="term" value="F:ATP binding"/>
    <property type="evidence" value="ECO:0007669"/>
    <property type="project" value="UniProtKB-KW"/>
</dbReference>
<dbReference type="InterPro" id="IPR016194">
    <property type="entry name" value="SPOC-like_C_dom_sf"/>
</dbReference>
<keyword evidence="8" id="KW-0238">DNA-binding</keyword>
<evidence type="ECO:0000256" key="11">
    <source>
        <dbReference type="ARBA" id="ARBA00023242"/>
    </source>
</evidence>
<dbReference type="GO" id="GO:0003690">
    <property type="term" value="F:double-stranded DNA binding"/>
    <property type="evidence" value="ECO:0007669"/>
    <property type="project" value="TreeGrafter"/>
</dbReference>
<dbReference type="Gene3D" id="1.10.1600.10">
    <property type="match status" value="1"/>
</dbReference>
<evidence type="ECO:0000256" key="12">
    <source>
        <dbReference type="SAM" id="MobiDB-lite"/>
    </source>
</evidence>
<keyword evidence="10" id="KW-0234">DNA repair</keyword>
<dbReference type="OrthoDB" id="3249161at2759"/>
<protein>
    <recommendedName>
        <fullName evidence="14">Ku domain-containing protein</fullName>
    </recommendedName>
</protein>
<dbReference type="GO" id="GO:0003684">
    <property type="term" value="F:damaged DNA binding"/>
    <property type="evidence" value="ECO:0007669"/>
    <property type="project" value="InterPro"/>
</dbReference>
<dbReference type="PANTHER" id="PTHR12604">
    <property type="entry name" value="KU AUTOANTIGEN DNA HELICASE"/>
    <property type="match status" value="1"/>
</dbReference>
<evidence type="ECO:0000256" key="7">
    <source>
        <dbReference type="ARBA" id="ARBA00022840"/>
    </source>
</evidence>
<dbReference type="Pfam" id="PF02735">
    <property type="entry name" value="Ku"/>
    <property type="match status" value="1"/>
</dbReference>
<comment type="subcellular location">
    <subcellularLocation>
        <location evidence="1">Nucleus</location>
    </subcellularLocation>
</comment>
<feature type="domain" description="Ku" evidence="14">
    <location>
        <begin position="437"/>
        <end position="586"/>
    </location>
</feature>
<dbReference type="EMBL" id="LIAE01006373">
    <property type="protein sequence ID" value="PAV90430.1"/>
    <property type="molecule type" value="Genomic_DNA"/>
</dbReference>
<dbReference type="GO" id="GO:0000723">
    <property type="term" value="P:telomere maintenance"/>
    <property type="evidence" value="ECO:0007669"/>
    <property type="project" value="InterPro"/>
</dbReference>
<dbReference type="Gene3D" id="3.40.50.410">
    <property type="entry name" value="von Willebrand factor, type A domain"/>
    <property type="match status" value="1"/>
</dbReference>
<dbReference type="PIRSF" id="PIRSF003033">
    <property type="entry name" value="Ku70"/>
    <property type="match status" value="1"/>
</dbReference>
<sequence>MRRFLSLSLVILGLASGMLAKTDASPPLPGFSPMWKSSLSRIQGLHQYGTCLPDLLGLLLLIGFTASVLICNSKRVGCGGEARKDKDEAGAENGNEIGAIEADGQNMSEIFDSASTINNTTMDFDFGDDDEFGDSQTEDMNKKYTFFFVDGSKEMLEGGEECDFLKALRLIYAEIVQTALSDSLQNQMGVIVTNTVNSTIDQATEEKLENCTELLPMGHITVQVAQTLKNLIEKGERGKLEGAFHAACGGHAICDLSQPLFHSISVFMRKTAQRHQAVIYLTNNLNPFGPNWKSKAKDEEFNKCRHWISTIALRAKKTIGRFAVILLGKDEEEMQQLRDGPNDQPWYQLDPECFEYDEADYPIRIHQSITNNRAYSTIPFHLGPDITFNVNIYVQARPAKPITSVMAIQTGGVKFATATTRTYFTEKHPDIFDSGEQKQYEKKELNYMVELGGEKIINKMHEFVQLSKYKKGIQMLGFKPIADIPWVTRHIKTSRFLRPTDEEIEGSSRAYRTLLETCFERQMAVMVRFSSRNNEQVALAALIPHIAKTHEEVQNKYHPTGFYAVFLPYYEDVRDLSDKMVESEFEPDDFDKSVTKTFISKLKLKHYSPDMFSDPKILSMQAMIEDSTLGTNSIKVEDSLKPYFADPTKLNRVKNALNEIKAHFGVEEGGMTSAAGSKRTASGKGAAAGPSSKRAKKEPVNDDPSSLTKEQLIKMAEEDSLSKFTVPKLKEIISLHIHDESNMPPSGTKKDQLVEGLRTLLLEPHNFSKRSFSK</sequence>
<dbReference type="InterPro" id="IPR006165">
    <property type="entry name" value="Ku70"/>
</dbReference>
<dbReference type="SMART" id="SM00559">
    <property type="entry name" value="Ku78"/>
    <property type="match status" value="1"/>
</dbReference>
<dbReference type="GO" id="GO:0004386">
    <property type="term" value="F:helicase activity"/>
    <property type="evidence" value="ECO:0007669"/>
    <property type="project" value="UniProtKB-KW"/>
</dbReference>
<evidence type="ECO:0000256" key="10">
    <source>
        <dbReference type="ARBA" id="ARBA00023204"/>
    </source>
</evidence>
<evidence type="ECO:0000259" key="14">
    <source>
        <dbReference type="SMART" id="SM00559"/>
    </source>
</evidence>
<comment type="similarity">
    <text evidence="2">Belongs to the ku70 family.</text>
</comment>
<dbReference type="GO" id="GO:0042162">
    <property type="term" value="F:telomeric DNA binding"/>
    <property type="evidence" value="ECO:0007669"/>
    <property type="project" value="InterPro"/>
</dbReference>
<evidence type="ECO:0000256" key="3">
    <source>
        <dbReference type="ARBA" id="ARBA00022741"/>
    </source>
</evidence>
<gene>
    <name evidence="15" type="ORF">WR25_14589</name>
</gene>
<dbReference type="AlphaFoldDB" id="A0A2A2LW60"/>
<evidence type="ECO:0000313" key="15">
    <source>
        <dbReference type="EMBL" id="PAV90430.1"/>
    </source>
</evidence>
<dbReference type="Proteomes" id="UP000218231">
    <property type="component" value="Unassembled WGS sequence"/>
</dbReference>
<dbReference type="Gene3D" id="2.40.290.10">
    <property type="match status" value="1"/>
</dbReference>
<keyword evidence="9" id="KW-0233">DNA recombination</keyword>
<dbReference type="Pfam" id="PF03731">
    <property type="entry name" value="Ku_N"/>
    <property type="match status" value="1"/>
</dbReference>